<organism evidence="1 2">
    <name type="scientific">Mycobacterium shottsii</name>
    <dbReference type="NCBI Taxonomy" id="133549"/>
    <lineage>
        <taxon>Bacteria</taxon>
        <taxon>Bacillati</taxon>
        <taxon>Actinomycetota</taxon>
        <taxon>Actinomycetes</taxon>
        <taxon>Mycobacteriales</taxon>
        <taxon>Mycobacteriaceae</taxon>
        <taxon>Mycobacterium</taxon>
        <taxon>Mycobacterium ulcerans group</taxon>
    </lineage>
</organism>
<dbReference type="AlphaFoldDB" id="A0A7I7LD12"/>
<dbReference type="EMBL" id="AP022572">
    <property type="protein sequence ID" value="BBX57567.1"/>
    <property type="molecule type" value="Genomic_DNA"/>
</dbReference>
<proteinExistence type="predicted"/>
<dbReference type="Proteomes" id="UP000467164">
    <property type="component" value="Chromosome"/>
</dbReference>
<reference evidence="1 2" key="1">
    <citation type="journal article" date="2019" name="Emerg. Microbes Infect.">
        <title>Comprehensive subspecies identification of 175 nontuberculous mycobacteria species based on 7547 genomic profiles.</title>
        <authorList>
            <person name="Matsumoto Y."/>
            <person name="Kinjo T."/>
            <person name="Motooka D."/>
            <person name="Nabeya D."/>
            <person name="Jung N."/>
            <person name="Uechi K."/>
            <person name="Horii T."/>
            <person name="Iida T."/>
            <person name="Fujita J."/>
            <person name="Nakamura S."/>
        </authorList>
    </citation>
    <scope>NUCLEOTIDE SEQUENCE [LARGE SCALE GENOMIC DNA]</scope>
    <source>
        <strain evidence="1 2">JCM 12657</strain>
    </source>
</reference>
<accession>A0A7I7LD12</accession>
<keyword evidence="2" id="KW-1185">Reference proteome</keyword>
<evidence type="ECO:0000313" key="1">
    <source>
        <dbReference type="EMBL" id="BBX57567.1"/>
    </source>
</evidence>
<dbReference type="KEGG" id="msho:MSHO_29120"/>
<protein>
    <submittedName>
        <fullName evidence="1">Uncharacterized protein</fullName>
    </submittedName>
</protein>
<evidence type="ECO:0000313" key="2">
    <source>
        <dbReference type="Proteomes" id="UP000467164"/>
    </source>
</evidence>
<gene>
    <name evidence="1" type="ORF">MSHO_29120</name>
</gene>
<name>A0A7I7LD12_9MYCO</name>
<sequence length="64" mass="6355">MAAIVGLFCPSGLVATRVASRLRLAVTTAGCTVVARAVSKTLAALMACVAAVWACPAASVNHAI</sequence>